<dbReference type="AlphaFoldDB" id="A0A8X6WFS4"/>
<evidence type="ECO:0000313" key="2">
    <source>
        <dbReference type="Proteomes" id="UP000887159"/>
    </source>
</evidence>
<name>A0A8X6WFS4_TRICX</name>
<organism evidence="1 2">
    <name type="scientific">Trichonephila clavipes</name>
    <name type="common">Golden silk orbweaver</name>
    <name type="synonym">Nephila clavipes</name>
    <dbReference type="NCBI Taxonomy" id="2585209"/>
    <lineage>
        <taxon>Eukaryota</taxon>
        <taxon>Metazoa</taxon>
        <taxon>Ecdysozoa</taxon>
        <taxon>Arthropoda</taxon>
        <taxon>Chelicerata</taxon>
        <taxon>Arachnida</taxon>
        <taxon>Araneae</taxon>
        <taxon>Araneomorphae</taxon>
        <taxon>Entelegynae</taxon>
        <taxon>Araneoidea</taxon>
        <taxon>Nephilidae</taxon>
        <taxon>Trichonephila</taxon>
    </lineage>
</organism>
<protein>
    <submittedName>
        <fullName evidence="1">Uncharacterized protein</fullName>
    </submittedName>
</protein>
<dbReference type="Proteomes" id="UP000887159">
    <property type="component" value="Unassembled WGS sequence"/>
</dbReference>
<comment type="caution">
    <text evidence="1">The sequence shown here is derived from an EMBL/GenBank/DDBJ whole genome shotgun (WGS) entry which is preliminary data.</text>
</comment>
<sequence>MPAVVPLTPALRISPLDKLHLPRSLRHGCPPPIQPRVFEAHITSERSYFVKGKSRILSTSKPTPLNSLQGSLSLPQSPLIGDCNSSTPGSPHCRSTPWILGDNRPARLIPTPKLHRILEARTCLVTFILRVHLCLILLTSLSIQFVCVPDVRGEFIIKGMFLEDSFLWSVGANDRLYVGEKRCGDIKAIL</sequence>
<evidence type="ECO:0000313" key="1">
    <source>
        <dbReference type="EMBL" id="GFY34015.1"/>
    </source>
</evidence>
<gene>
    <name evidence="1" type="ORF">TNCV_4597231</name>
</gene>
<accession>A0A8X6WFS4</accession>
<proteinExistence type="predicted"/>
<reference evidence="1" key="1">
    <citation type="submission" date="2020-08" db="EMBL/GenBank/DDBJ databases">
        <title>Multicomponent nature underlies the extraordinary mechanical properties of spider dragline silk.</title>
        <authorList>
            <person name="Kono N."/>
            <person name="Nakamura H."/>
            <person name="Mori M."/>
            <person name="Yoshida Y."/>
            <person name="Ohtoshi R."/>
            <person name="Malay A.D."/>
            <person name="Moran D.A.P."/>
            <person name="Tomita M."/>
            <person name="Numata K."/>
            <person name="Arakawa K."/>
        </authorList>
    </citation>
    <scope>NUCLEOTIDE SEQUENCE</scope>
</reference>
<keyword evidence="2" id="KW-1185">Reference proteome</keyword>
<dbReference type="EMBL" id="BMAU01021418">
    <property type="protein sequence ID" value="GFY34015.1"/>
    <property type="molecule type" value="Genomic_DNA"/>
</dbReference>